<feature type="domain" description="C2" evidence="12">
    <location>
        <begin position="710"/>
        <end position="837"/>
    </location>
</feature>
<evidence type="ECO:0000259" key="12">
    <source>
        <dbReference type="PROSITE" id="PS50004"/>
    </source>
</evidence>
<dbReference type="Gene3D" id="2.60.40.150">
    <property type="entry name" value="C2 domain"/>
    <property type="match status" value="1"/>
</dbReference>
<dbReference type="eggNOG" id="KOG1265">
    <property type="taxonomic scope" value="Eukaryota"/>
</dbReference>
<dbReference type="GeneTree" id="ENSGT00940000160539"/>
<dbReference type="InterPro" id="IPR011992">
    <property type="entry name" value="EF-hand-dom_pair"/>
</dbReference>
<dbReference type="Pfam" id="PF00388">
    <property type="entry name" value="PI-PLC-X"/>
    <property type="match status" value="1"/>
</dbReference>
<dbReference type="PANTHER" id="PTHR10336">
    <property type="entry name" value="PHOSPHOINOSITIDE-SPECIFIC PHOSPHOLIPASE C FAMILY PROTEIN"/>
    <property type="match status" value="1"/>
</dbReference>
<dbReference type="GO" id="GO:0048015">
    <property type="term" value="P:phosphatidylinositol-mediated signaling"/>
    <property type="evidence" value="ECO:0007669"/>
    <property type="project" value="TreeGrafter"/>
</dbReference>
<dbReference type="GO" id="GO:0016042">
    <property type="term" value="P:lipid catabolic process"/>
    <property type="evidence" value="ECO:0007669"/>
    <property type="project" value="UniProtKB-KW"/>
</dbReference>
<name>H2YFI6_CIOSA</name>
<feature type="active site" evidence="8">
    <location>
        <position position="379"/>
    </location>
</feature>
<evidence type="ECO:0000256" key="3">
    <source>
        <dbReference type="ARBA" id="ARBA00022963"/>
    </source>
</evidence>
<dbReference type="InterPro" id="IPR016280">
    <property type="entry name" value="PLC-beta"/>
</dbReference>
<evidence type="ECO:0000256" key="8">
    <source>
        <dbReference type="PIRSR" id="PIRSR000956-1"/>
    </source>
</evidence>
<feature type="binding site" evidence="9">
    <location>
        <position position="413"/>
    </location>
    <ligand>
        <name>Ca(2+)</name>
        <dbReference type="ChEBI" id="CHEBI:29108"/>
    </ligand>
</feature>
<evidence type="ECO:0000256" key="2">
    <source>
        <dbReference type="ARBA" id="ARBA00022801"/>
    </source>
</evidence>
<dbReference type="InterPro" id="IPR015359">
    <property type="entry name" value="PLC_EF-hand-like"/>
</dbReference>
<dbReference type="GO" id="GO:0120548">
    <property type="term" value="F:phosphatidylinositol phospholipase C activity"/>
    <property type="evidence" value="ECO:0007669"/>
    <property type="project" value="RHEA"/>
</dbReference>
<evidence type="ECO:0000256" key="7">
    <source>
        <dbReference type="ARBA" id="ARBA00023726"/>
    </source>
</evidence>
<dbReference type="InterPro" id="IPR001192">
    <property type="entry name" value="PI-PLC_fam"/>
</dbReference>
<dbReference type="CDD" id="cd13361">
    <property type="entry name" value="PH_PLC_beta"/>
    <property type="match status" value="1"/>
</dbReference>
<comment type="catalytic activity">
    <reaction evidence="7">
        <text>a 1,2-diacyl-sn-glycero-3-phospho-(1D-myo-inositol) + H2O = 1D-myo-inositol 1-phosphate + a 1,2-diacyl-sn-glycerol + H(+)</text>
        <dbReference type="Rhea" id="RHEA:43484"/>
        <dbReference type="ChEBI" id="CHEBI:15377"/>
        <dbReference type="ChEBI" id="CHEBI:15378"/>
        <dbReference type="ChEBI" id="CHEBI:17815"/>
        <dbReference type="ChEBI" id="CHEBI:57880"/>
        <dbReference type="ChEBI" id="CHEBI:58433"/>
    </reaction>
    <physiologicalReaction direction="left-to-right" evidence="7">
        <dbReference type="Rhea" id="RHEA:43485"/>
    </physiologicalReaction>
</comment>
<dbReference type="Pfam" id="PF09279">
    <property type="entry name" value="EF-hand_like"/>
    <property type="match status" value="1"/>
</dbReference>
<dbReference type="InterPro" id="IPR037862">
    <property type="entry name" value="PLC-beta_PH"/>
</dbReference>
<dbReference type="Gene3D" id="3.20.20.190">
    <property type="entry name" value="Phosphatidylinositol (PI) phosphodiesterase"/>
    <property type="match status" value="1"/>
</dbReference>
<dbReference type="InterPro" id="IPR053945">
    <property type="entry name" value="PLCB1-4-like_EFh"/>
</dbReference>
<dbReference type="FunCoup" id="H2YFI6">
    <property type="interactions" value="1"/>
</dbReference>
<dbReference type="GO" id="GO:0005509">
    <property type="term" value="F:calcium ion binding"/>
    <property type="evidence" value="ECO:0007669"/>
    <property type="project" value="InterPro"/>
</dbReference>
<dbReference type="PROSITE" id="PS50007">
    <property type="entry name" value="PIPLC_X_DOMAIN"/>
    <property type="match status" value="1"/>
</dbReference>
<dbReference type="PROSITE" id="PS50004">
    <property type="entry name" value="C2"/>
    <property type="match status" value="1"/>
</dbReference>
<keyword evidence="9" id="KW-0106">Calcium</keyword>
<proteinExistence type="predicted"/>
<dbReference type="PRINTS" id="PR00390">
    <property type="entry name" value="PHPHLIPASEC"/>
</dbReference>
<dbReference type="SUPFAM" id="SSF47473">
    <property type="entry name" value="EF-hand"/>
    <property type="match status" value="1"/>
</dbReference>
<feature type="binding site" evidence="9">
    <location>
        <position position="336"/>
    </location>
    <ligand>
        <name>Ca(2+)</name>
        <dbReference type="ChEBI" id="CHEBI:29108"/>
    </ligand>
</feature>
<dbReference type="EC" id="3.1.4.11" evidence="1 10"/>
<feature type="binding site" evidence="9">
    <location>
        <position position="365"/>
    </location>
    <ligand>
        <name>Ca(2+)</name>
        <dbReference type="ChEBI" id="CHEBI:29108"/>
    </ligand>
</feature>
<dbReference type="GO" id="GO:0004435">
    <property type="term" value="F:phosphatidylinositol-4,5-bisphosphate phospholipase C activity"/>
    <property type="evidence" value="ECO:0007669"/>
    <property type="project" value="UniProtKB-EC"/>
</dbReference>
<evidence type="ECO:0000313" key="15">
    <source>
        <dbReference type="Proteomes" id="UP000007875"/>
    </source>
</evidence>
<feature type="active site" evidence="8">
    <location>
        <position position="335"/>
    </location>
</feature>
<dbReference type="CDD" id="cd08591">
    <property type="entry name" value="PI-PLCc_beta"/>
    <property type="match status" value="1"/>
</dbReference>
<dbReference type="SUPFAM" id="SSF50729">
    <property type="entry name" value="PH domain-like"/>
    <property type="match status" value="1"/>
</dbReference>
<dbReference type="GO" id="GO:0007186">
    <property type="term" value="P:G protein-coupled receptor signaling pathway"/>
    <property type="evidence" value="ECO:0007669"/>
    <property type="project" value="TreeGrafter"/>
</dbReference>
<evidence type="ECO:0000256" key="11">
    <source>
        <dbReference type="SAM" id="MobiDB-lite"/>
    </source>
</evidence>
<dbReference type="PROSITE" id="PS50008">
    <property type="entry name" value="PIPLC_Y_DOMAIN"/>
    <property type="match status" value="1"/>
</dbReference>
<dbReference type="InterPro" id="IPR001711">
    <property type="entry name" value="PLipase_C_Pinositol-sp_Y"/>
</dbReference>
<evidence type="ECO:0000259" key="13">
    <source>
        <dbReference type="PROSITE" id="PS50008"/>
    </source>
</evidence>
<comment type="catalytic activity">
    <reaction evidence="6">
        <text>a 1,2-diacyl-sn-glycero-3-phospho-(1D-myo-inositol-4,5-bisphosphate) + H2O = 1D-myo-inositol 1,4,5-trisphosphate + a 1,2-diacyl-sn-glycerol + H(+)</text>
        <dbReference type="Rhea" id="RHEA:33179"/>
        <dbReference type="ChEBI" id="CHEBI:15377"/>
        <dbReference type="ChEBI" id="CHEBI:15378"/>
        <dbReference type="ChEBI" id="CHEBI:17815"/>
        <dbReference type="ChEBI" id="CHEBI:58456"/>
        <dbReference type="ChEBI" id="CHEBI:203600"/>
        <dbReference type="EC" id="3.1.4.11"/>
    </reaction>
    <physiologicalReaction direction="left-to-right" evidence="6">
        <dbReference type="Rhea" id="RHEA:33180"/>
    </physiologicalReaction>
</comment>
<feature type="domain" description="PI-PLC Y-box" evidence="13">
    <location>
        <begin position="594"/>
        <end position="710"/>
    </location>
</feature>
<dbReference type="CDD" id="cd00275">
    <property type="entry name" value="C2_PLC_like"/>
    <property type="match status" value="1"/>
</dbReference>
<dbReference type="PIRSF" id="PIRSF000956">
    <property type="entry name" value="PLC-beta"/>
    <property type="match status" value="1"/>
</dbReference>
<dbReference type="Proteomes" id="UP000007875">
    <property type="component" value="Unassembled WGS sequence"/>
</dbReference>
<reference evidence="14" key="3">
    <citation type="submission" date="2025-09" db="UniProtKB">
        <authorList>
            <consortium name="Ensembl"/>
        </authorList>
    </citation>
    <scope>IDENTIFICATION</scope>
</reference>
<dbReference type="SUPFAM" id="SSF51695">
    <property type="entry name" value="PLC-like phosphodiesterases"/>
    <property type="match status" value="1"/>
</dbReference>
<keyword evidence="4 10" id="KW-0443">Lipid metabolism</keyword>
<dbReference type="STRING" id="51511.ENSCSAVP00000004084"/>
<dbReference type="Ensembl" id="ENSCSAVT00000004146.1">
    <property type="protein sequence ID" value="ENSCSAVP00000004084.1"/>
    <property type="gene ID" value="ENSCSAVG00000002410.1"/>
</dbReference>
<dbReference type="InterPro" id="IPR017946">
    <property type="entry name" value="PLC-like_Pdiesterase_TIM-brl"/>
</dbReference>
<reference evidence="14" key="2">
    <citation type="submission" date="2025-08" db="UniProtKB">
        <authorList>
            <consortium name="Ensembl"/>
        </authorList>
    </citation>
    <scope>IDENTIFICATION</scope>
</reference>
<evidence type="ECO:0000256" key="5">
    <source>
        <dbReference type="ARBA" id="ARBA00023224"/>
    </source>
</evidence>
<dbReference type="OMA" id="THENNVN"/>
<keyword evidence="9" id="KW-0479">Metal-binding</keyword>
<dbReference type="GO" id="GO:0051209">
    <property type="term" value="P:release of sequestered calcium ion into cytosol"/>
    <property type="evidence" value="ECO:0007669"/>
    <property type="project" value="TreeGrafter"/>
</dbReference>
<dbReference type="InterPro" id="IPR000008">
    <property type="entry name" value="C2_dom"/>
</dbReference>
<evidence type="ECO:0000256" key="4">
    <source>
        <dbReference type="ARBA" id="ARBA00023098"/>
    </source>
</evidence>
<keyword evidence="5" id="KW-0807">Transducer</keyword>
<dbReference type="GO" id="GO:0005737">
    <property type="term" value="C:cytoplasm"/>
    <property type="evidence" value="ECO:0007669"/>
    <property type="project" value="TreeGrafter"/>
</dbReference>
<dbReference type="InterPro" id="IPR000909">
    <property type="entry name" value="PLipase_C_PInositol-sp_X_dom"/>
</dbReference>
<dbReference type="CDD" id="cd16200">
    <property type="entry name" value="EFh_PI-PLCbeta"/>
    <property type="match status" value="1"/>
</dbReference>
<keyword evidence="15" id="KW-1185">Reference proteome</keyword>
<dbReference type="FunFam" id="2.60.40.150:FF:000008">
    <property type="entry name" value="1-phosphatidylinositol 4,5-bisphosphate phosphodiesterase"/>
    <property type="match status" value="1"/>
</dbReference>
<sequence>MAGAESAVHRVLVEKPSIPERLINGSKFIKWPKSDNDVSSVQVTLRIDPQGHVIYWQEPGRDTECLEISCIRDTRAGKYAKEPKDSQLIKMVCNSSVPVTEKCLTIVYGVKLVELTFLNFVSVEPEPQQCEWADFLLLLAYHPCTRHVSVQTSVEKAYTRLKLETNQMGEIPVKKLIKVLGGKSRRVDHALLSVGLVTGKRDVSIKPEDFHLTGFKKLLQFCCLRPELDTVFSSLGTGARRMYVSQQKFKEFINTEQRDPKLNEILYPVKTDDQVLEYITNFESNEMFAAKGQLTLEGLDAYLQSDDNLIVEPDRYAEHQSMTAPLSHYFINSSHNTYLTGTQLRSKSSAEIYRQVLLTGCRCVELDCWEGDEEPVINHGFTLCTHVLFREVIEAINESAFKTSPYPVILSFENHVDNPQQQAKMAQYCRDIFGDKLLIDPLSKYPIVSDSCLPPPSEIKYKIIVKNKKQRPSADTTPPATEATTPAADTTTAATEATATATDATTPAATAPAATAPAAAATPPSTNTTPPATDAMPPTTKSTPPTTDAKRNGSESNEDEDSDDEEGRITNLDYEENAKEAGTAMKESKAYEAMSSLVNYVQPVRFKSFDISERRKRCYEISSFTESAALRLLTFYPMDFVRYNRRQMSRIYPKGARVDSSNYMPQIFWNAGCQFVALNFQILDQPMQLNMGLFEFNGSTGYILKPPHMRIKDRQFDPFSKNLDGVVAITLKIKIISGQFLSSSKVSTYVEVDMYGLPADTIRKRFKTKTVEGNSLNPYYNGDEFVFEKVVLPNLATLRIAVMETNGSMLGQRFLPVDALKPGYRYITLRNEGNQPLTMPSIFIHLQVGDYVPPELMEFSEALVNPITYMKEKERAEKEL</sequence>
<feature type="compositionally biased region" description="Acidic residues" evidence="11">
    <location>
        <begin position="556"/>
        <end position="566"/>
    </location>
</feature>
<dbReference type="Pfam" id="PF00387">
    <property type="entry name" value="PI-PLC-Y"/>
    <property type="match status" value="1"/>
</dbReference>
<evidence type="ECO:0000256" key="9">
    <source>
        <dbReference type="PIRSR" id="PIRSR000956-2"/>
    </source>
</evidence>
<dbReference type="Pfam" id="PF17787">
    <property type="entry name" value="PH_14"/>
    <property type="match status" value="1"/>
</dbReference>
<organism evidence="14 15">
    <name type="scientific">Ciona savignyi</name>
    <name type="common">Pacific transparent sea squirt</name>
    <dbReference type="NCBI Taxonomy" id="51511"/>
    <lineage>
        <taxon>Eukaryota</taxon>
        <taxon>Metazoa</taxon>
        <taxon>Chordata</taxon>
        <taxon>Tunicata</taxon>
        <taxon>Ascidiacea</taxon>
        <taxon>Phlebobranchia</taxon>
        <taxon>Cionidae</taxon>
        <taxon>Ciona</taxon>
    </lineage>
</organism>
<evidence type="ECO:0000256" key="6">
    <source>
        <dbReference type="ARBA" id="ARBA00023674"/>
    </source>
</evidence>
<keyword evidence="2 10" id="KW-0378">Hydrolase</keyword>
<feature type="region of interest" description="Disordered" evidence="11">
    <location>
        <begin position="467"/>
        <end position="577"/>
    </location>
</feature>
<dbReference type="InParanoid" id="H2YFI6"/>
<evidence type="ECO:0000313" key="14">
    <source>
        <dbReference type="Ensembl" id="ENSCSAVP00000004084.1"/>
    </source>
</evidence>
<reference evidence="15" key="1">
    <citation type="submission" date="2003-08" db="EMBL/GenBank/DDBJ databases">
        <authorList>
            <person name="Birren B."/>
            <person name="Nusbaum C."/>
            <person name="Abebe A."/>
            <person name="Abouelleil A."/>
            <person name="Adekoya E."/>
            <person name="Ait-zahra M."/>
            <person name="Allen N."/>
            <person name="Allen T."/>
            <person name="An P."/>
            <person name="Anderson M."/>
            <person name="Anderson S."/>
            <person name="Arachchi H."/>
            <person name="Armbruster J."/>
            <person name="Bachantsang P."/>
            <person name="Baldwin J."/>
            <person name="Barry A."/>
            <person name="Bayul T."/>
            <person name="Blitshsteyn B."/>
            <person name="Bloom T."/>
            <person name="Blye J."/>
            <person name="Boguslavskiy L."/>
            <person name="Borowsky M."/>
            <person name="Boukhgalter B."/>
            <person name="Brunache A."/>
            <person name="Butler J."/>
            <person name="Calixte N."/>
            <person name="Calvo S."/>
            <person name="Camarata J."/>
            <person name="Campo K."/>
            <person name="Chang J."/>
            <person name="Cheshatsang Y."/>
            <person name="Citroen M."/>
            <person name="Collymore A."/>
            <person name="Considine T."/>
            <person name="Cook A."/>
            <person name="Cooke P."/>
            <person name="Corum B."/>
            <person name="Cuomo C."/>
            <person name="David R."/>
            <person name="Dawoe T."/>
            <person name="Degray S."/>
            <person name="Dodge S."/>
            <person name="Dooley K."/>
            <person name="Dorje P."/>
            <person name="Dorjee K."/>
            <person name="Dorris L."/>
            <person name="Duffey N."/>
            <person name="Dupes A."/>
            <person name="Elkins T."/>
            <person name="Engels R."/>
            <person name="Erickson J."/>
            <person name="Farina A."/>
            <person name="Faro S."/>
            <person name="Ferreira P."/>
            <person name="Fischer H."/>
            <person name="Fitzgerald M."/>
            <person name="Foley K."/>
            <person name="Gage D."/>
            <person name="Galagan J."/>
            <person name="Gearin G."/>
            <person name="Gnerre S."/>
            <person name="Gnirke A."/>
            <person name="Goyette A."/>
            <person name="Graham J."/>
            <person name="Grandbois E."/>
            <person name="Gyaltsen K."/>
            <person name="Hafez N."/>
            <person name="Hagopian D."/>
            <person name="Hagos B."/>
            <person name="Hall J."/>
            <person name="Hatcher B."/>
            <person name="Heller A."/>
            <person name="Higgins H."/>
            <person name="Honan T."/>
            <person name="Horn A."/>
            <person name="Houde N."/>
            <person name="Hughes L."/>
            <person name="Hulme W."/>
            <person name="Husby E."/>
            <person name="Iliev I."/>
            <person name="Jaffe D."/>
            <person name="Jones C."/>
            <person name="Kamal M."/>
            <person name="Kamat A."/>
            <person name="Kamvysselis M."/>
            <person name="Karlsson E."/>
            <person name="Kells C."/>
            <person name="Kieu A."/>
            <person name="Kisner P."/>
            <person name="Kodira C."/>
            <person name="Kulbokas E."/>
            <person name="Labutti K."/>
            <person name="Lama D."/>
            <person name="Landers T."/>
            <person name="Leger J."/>
            <person name="Levine S."/>
            <person name="Lewis D."/>
            <person name="Lewis T."/>
            <person name="Lindblad-toh K."/>
            <person name="Liu X."/>
            <person name="Lokyitsang T."/>
            <person name="Lokyitsang Y."/>
            <person name="Lucien O."/>
            <person name="Lui A."/>
            <person name="Ma L.J."/>
            <person name="Mabbitt R."/>
            <person name="Macdonald J."/>
            <person name="Maclean C."/>
            <person name="Major J."/>
            <person name="Manning J."/>
            <person name="Marabella R."/>
            <person name="Maru K."/>
            <person name="Matthews C."/>
            <person name="Mauceli E."/>
            <person name="Mccarthy M."/>
            <person name="Mcdonough S."/>
            <person name="Mcghee T."/>
            <person name="Meldrim J."/>
            <person name="Meneus L."/>
            <person name="Mesirov J."/>
            <person name="Mihalev A."/>
            <person name="Mihova T."/>
            <person name="Mikkelsen T."/>
            <person name="Mlenga V."/>
            <person name="Moru K."/>
            <person name="Mozes J."/>
            <person name="Mulrain L."/>
            <person name="Munson G."/>
            <person name="Naylor J."/>
            <person name="Newes C."/>
            <person name="Nguyen C."/>
            <person name="Nguyen N."/>
            <person name="Nguyen T."/>
            <person name="Nicol R."/>
            <person name="Nielsen C."/>
            <person name="Nizzari M."/>
            <person name="Norbu C."/>
            <person name="Norbu N."/>
            <person name="O'donnell P."/>
            <person name="Okoawo O."/>
            <person name="O'leary S."/>
            <person name="Omotosho B."/>
            <person name="O'neill K."/>
            <person name="Osman S."/>
            <person name="Parker S."/>
            <person name="Perrin D."/>
            <person name="Phunkhang P."/>
            <person name="Piqani B."/>
            <person name="Purcell S."/>
            <person name="Rachupka T."/>
            <person name="Ramasamy U."/>
            <person name="Rameau R."/>
            <person name="Ray V."/>
            <person name="Raymond C."/>
            <person name="Retta R."/>
            <person name="Richardson S."/>
            <person name="Rise C."/>
            <person name="Rodriguez J."/>
            <person name="Rogers J."/>
            <person name="Rogov P."/>
            <person name="Rutman M."/>
            <person name="Schupbach R."/>
            <person name="Seaman C."/>
            <person name="Settipalli S."/>
            <person name="Sharpe T."/>
            <person name="Sheridan J."/>
            <person name="Sherpa N."/>
            <person name="Shi J."/>
            <person name="Smirnov S."/>
            <person name="Smith C."/>
            <person name="Sougnez C."/>
            <person name="Spencer B."/>
            <person name="Stalker J."/>
            <person name="Stange-thomann N."/>
            <person name="Stavropoulos S."/>
            <person name="Stetson K."/>
            <person name="Stone C."/>
            <person name="Stone S."/>
            <person name="Stubbs M."/>
            <person name="Talamas J."/>
            <person name="Tchuinga P."/>
            <person name="Tenzing P."/>
            <person name="Tesfaye S."/>
            <person name="Theodore J."/>
            <person name="Thoulutsang Y."/>
            <person name="Topham K."/>
            <person name="Towey S."/>
            <person name="Tsamla T."/>
            <person name="Tsomo N."/>
            <person name="Vallee D."/>
            <person name="Vassiliev H."/>
            <person name="Venkataraman V."/>
            <person name="Vinson J."/>
            <person name="Vo A."/>
            <person name="Wade C."/>
            <person name="Wang S."/>
            <person name="Wangchuk T."/>
            <person name="Wangdi T."/>
            <person name="Whittaker C."/>
            <person name="Wilkinson J."/>
            <person name="Wu Y."/>
            <person name="Wyman D."/>
            <person name="Yadav S."/>
            <person name="Yang S."/>
            <person name="Yang X."/>
            <person name="Yeager S."/>
            <person name="Yee E."/>
            <person name="Young G."/>
            <person name="Zainoun J."/>
            <person name="Zembeck L."/>
            <person name="Zimmer A."/>
            <person name="Zody M."/>
            <person name="Lander E."/>
        </authorList>
    </citation>
    <scope>NUCLEOTIDE SEQUENCE [LARGE SCALE GENOMIC DNA]</scope>
</reference>
<dbReference type="Gene3D" id="1.10.238.10">
    <property type="entry name" value="EF-hand"/>
    <property type="match status" value="1"/>
</dbReference>
<dbReference type="PANTHER" id="PTHR10336:SF149">
    <property type="entry name" value="1-PHOSPHATIDYLINOSITOL 4,5-BISPHOSPHATE PHOSPHODIESTERASE CLASSES I AND II"/>
    <property type="match status" value="1"/>
</dbReference>
<evidence type="ECO:0000256" key="1">
    <source>
        <dbReference type="ARBA" id="ARBA00012368"/>
    </source>
</evidence>
<evidence type="ECO:0000256" key="10">
    <source>
        <dbReference type="RuleBase" id="RU361133"/>
    </source>
</evidence>
<feature type="compositionally biased region" description="Low complexity" evidence="11">
    <location>
        <begin position="473"/>
        <end position="547"/>
    </location>
</feature>
<dbReference type="InterPro" id="IPR035892">
    <property type="entry name" value="C2_domain_sf"/>
</dbReference>
<accession>H2YFI6</accession>
<dbReference type="Gene3D" id="2.30.29.240">
    <property type="match status" value="1"/>
</dbReference>
<dbReference type="SMART" id="SM00148">
    <property type="entry name" value="PLCXc"/>
    <property type="match status" value="1"/>
</dbReference>
<dbReference type="AlphaFoldDB" id="H2YFI6"/>
<dbReference type="GO" id="GO:0046488">
    <property type="term" value="P:phosphatidylinositol metabolic process"/>
    <property type="evidence" value="ECO:0007669"/>
    <property type="project" value="TreeGrafter"/>
</dbReference>
<comment type="cofactor">
    <cofactor evidence="9">
        <name>Ca(2+)</name>
        <dbReference type="ChEBI" id="CHEBI:29108"/>
    </cofactor>
    <text evidence="9">Binds 1 Ca(2+) ion per subunit.</text>
</comment>
<dbReference type="SMART" id="SM00149">
    <property type="entry name" value="PLCYc"/>
    <property type="match status" value="1"/>
</dbReference>
<keyword evidence="3 10" id="KW-0442">Lipid degradation</keyword>
<protein>
    <recommendedName>
        <fullName evidence="1 10">Phosphoinositide phospholipase C</fullName>
        <ecNumber evidence="1 10">3.1.4.11</ecNumber>
    </recommendedName>
</protein>
<dbReference type="Pfam" id="PF22631">
    <property type="entry name" value="PLCB1-4-like_EFh"/>
    <property type="match status" value="1"/>
</dbReference>
<feature type="binding site" evidence="9">
    <location>
        <position position="367"/>
    </location>
    <ligand>
        <name>Ca(2+)</name>
        <dbReference type="ChEBI" id="CHEBI:29108"/>
    </ligand>
</feature>
<dbReference type="SMART" id="SM00239">
    <property type="entry name" value="C2"/>
    <property type="match status" value="1"/>
</dbReference>
<dbReference type="SUPFAM" id="SSF49562">
    <property type="entry name" value="C2 domain (Calcium/lipid-binding domain, CaLB)"/>
    <property type="match status" value="1"/>
</dbReference>